<organism evidence="2 3">
    <name type="scientific">Pseudoalteromonas denitrificans DSM 6059</name>
    <dbReference type="NCBI Taxonomy" id="1123010"/>
    <lineage>
        <taxon>Bacteria</taxon>
        <taxon>Pseudomonadati</taxon>
        <taxon>Pseudomonadota</taxon>
        <taxon>Gammaproteobacteria</taxon>
        <taxon>Alteromonadales</taxon>
        <taxon>Pseudoalteromonadaceae</taxon>
        <taxon>Pseudoalteromonas</taxon>
    </lineage>
</organism>
<keyword evidence="1" id="KW-0732">Signal</keyword>
<protein>
    <submittedName>
        <fullName evidence="2">Uncharacterized protein</fullName>
    </submittedName>
</protein>
<feature type="signal peptide" evidence="1">
    <location>
        <begin position="1"/>
        <end position="17"/>
    </location>
</feature>
<sequence>MKKLVIALSFLPVVAMAAPSSINISEFIKPVAPSAILDGPAASSWCDGILVPETYQVCDERPIYEDKEITECHYESLAAEDTYSFTTPGRYQCRGPVYLGNTRYDLTRTEWRTDKIKVGVEKYNCQTRTRWVCEY</sequence>
<dbReference type="RefSeq" id="WP_091990450.1">
    <property type="nucleotide sequence ID" value="NZ_FOLO01000062.1"/>
</dbReference>
<evidence type="ECO:0000313" key="3">
    <source>
        <dbReference type="Proteomes" id="UP000198862"/>
    </source>
</evidence>
<proteinExistence type="predicted"/>
<gene>
    <name evidence="2" type="ORF">SAMN02745724_04662</name>
</gene>
<dbReference type="AlphaFoldDB" id="A0A1I1SR73"/>
<evidence type="ECO:0000313" key="2">
    <source>
        <dbReference type="EMBL" id="SFD48954.1"/>
    </source>
</evidence>
<evidence type="ECO:0000256" key="1">
    <source>
        <dbReference type="SAM" id="SignalP"/>
    </source>
</evidence>
<dbReference type="EMBL" id="FOLO01000062">
    <property type="protein sequence ID" value="SFD48954.1"/>
    <property type="molecule type" value="Genomic_DNA"/>
</dbReference>
<reference evidence="2 3" key="1">
    <citation type="submission" date="2016-10" db="EMBL/GenBank/DDBJ databases">
        <authorList>
            <person name="de Groot N.N."/>
        </authorList>
    </citation>
    <scope>NUCLEOTIDE SEQUENCE [LARGE SCALE GENOMIC DNA]</scope>
    <source>
        <strain evidence="2 3">DSM 6059</strain>
    </source>
</reference>
<name>A0A1I1SR73_9GAMM</name>
<dbReference type="Proteomes" id="UP000198862">
    <property type="component" value="Unassembled WGS sequence"/>
</dbReference>
<dbReference type="OrthoDB" id="9904574at2"/>
<keyword evidence="3" id="KW-1185">Reference proteome</keyword>
<feature type="chain" id="PRO_5011686956" evidence="1">
    <location>
        <begin position="18"/>
        <end position="135"/>
    </location>
</feature>
<accession>A0A1I1SR73</accession>